<dbReference type="PIRSF" id="PIRSF026782">
    <property type="entry name" value="CbiD"/>
    <property type="match status" value="1"/>
</dbReference>
<dbReference type="EC" id="2.1.1.195" evidence="5"/>
<comment type="catalytic activity">
    <reaction evidence="5">
        <text>Co-precorrin-5B + S-adenosyl-L-methionine = Co-precorrin-6A + S-adenosyl-L-homocysteine</text>
        <dbReference type="Rhea" id="RHEA:26285"/>
        <dbReference type="ChEBI" id="CHEBI:57856"/>
        <dbReference type="ChEBI" id="CHEBI:59789"/>
        <dbReference type="ChEBI" id="CHEBI:60063"/>
        <dbReference type="ChEBI" id="CHEBI:60064"/>
        <dbReference type="EC" id="2.1.1.195"/>
    </reaction>
</comment>
<dbReference type="UniPathway" id="UPA00148">
    <property type="reaction ID" value="UER00227"/>
</dbReference>
<dbReference type="PANTHER" id="PTHR35863">
    <property type="entry name" value="COBALT-PRECORRIN-5B C(1)-METHYLTRANSFERASE"/>
    <property type="match status" value="1"/>
</dbReference>
<gene>
    <name evidence="5" type="primary">cbiD</name>
    <name evidence="7" type="ORF">EI684_21040</name>
</gene>
<dbReference type="Proteomes" id="UP000280307">
    <property type="component" value="Unassembled WGS sequence"/>
</dbReference>
<evidence type="ECO:0000256" key="4">
    <source>
        <dbReference type="ARBA" id="ARBA00022691"/>
    </source>
</evidence>
<dbReference type="SUPFAM" id="SSF111342">
    <property type="entry name" value="CbiD-like"/>
    <property type="match status" value="1"/>
</dbReference>
<dbReference type="PANTHER" id="PTHR35863:SF1">
    <property type="entry name" value="COBALT-PRECORRIN-5B C(1)-METHYLTRANSFERASE"/>
    <property type="match status" value="1"/>
</dbReference>
<dbReference type="GO" id="GO:0019251">
    <property type="term" value="P:anaerobic cobalamin biosynthetic process"/>
    <property type="evidence" value="ECO:0007669"/>
    <property type="project" value="UniProtKB-UniRule"/>
</dbReference>
<dbReference type="Gene3D" id="3.30.2110.10">
    <property type="entry name" value="CbiD-like"/>
    <property type="match status" value="1"/>
</dbReference>
<comment type="pathway">
    <text evidence="5">Cofactor biosynthesis; adenosylcobalamin biosynthesis; cob(II)yrinate a,c-diamide from sirohydrochlorin (anaerobic route): step 6/10.</text>
</comment>
<accession>A0A426TRP2</accession>
<evidence type="ECO:0000256" key="1">
    <source>
        <dbReference type="ARBA" id="ARBA00022573"/>
    </source>
</evidence>
<feature type="chain" id="PRO_5018972660" description="Cobalt-precorrin-5B C(1)-methyltransferase" evidence="6">
    <location>
        <begin position="42"/>
        <end position="378"/>
    </location>
</feature>
<dbReference type="GO" id="GO:0032259">
    <property type="term" value="P:methylation"/>
    <property type="evidence" value="ECO:0007669"/>
    <property type="project" value="UniProtKB-KW"/>
</dbReference>
<dbReference type="EMBL" id="RSAS01000870">
    <property type="protein sequence ID" value="RRR66268.1"/>
    <property type="molecule type" value="Genomic_DNA"/>
</dbReference>
<comment type="caution">
    <text evidence="7">The sequence shown here is derived from an EMBL/GenBank/DDBJ whole genome shotgun (WGS) entry which is preliminary data.</text>
</comment>
<dbReference type="NCBIfam" id="TIGR00312">
    <property type="entry name" value="cbiD"/>
    <property type="match status" value="1"/>
</dbReference>
<name>A0A426TRP2_9CHLR</name>
<dbReference type="Pfam" id="PF01888">
    <property type="entry name" value="CbiD"/>
    <property type="match status" value="1"/>
</dbReference>
<comment type="function">
    <text evidence="5">Catalyzes the methylation of C-1 in cobalt-precorrin-5B to form cobalt-precorrin-6A.</text>
</comment>
<evidence type="ECO:0000256" key="6">
    <source>
        <dbReference type="SAM" id="SignalP"/>
    </source>
</evidence>
<evidence type="ECO:0000313" key="7">
    <source>
        <dbReference type="EMBL" id="RRR66268.1"/>
    </source>
</evidence>
<evidence type="ECO:0000256" key="3">
    <source>
        <dbReference type="ARBA" id="ARBA00022679"/>
    </source>
</evidence>
<dbReference type="GO" id="GO:0043780">
    <property type="term" value="F:cobalt-precorrin-5B C1-methyltransferase activity"/>
    <property type="evidence" value="ECO:0007669"/>
    <property type="project" value="RHEA"/>
</dbReference>
<keyword evidence="2 5" id="KW-0489">Methyltransferase</keyword>
<reference evidence="7 8" key="1">
    <citation type="submission" date="2018-12" db="EMBL/GenBank/DDBJ databases">
        <title>Genome Sequence of Candidatus Viridilinea halotolerans isolated from saline sulfide-rich spring.</title>
        <authorList>
            <person name="Grouzdev D.S."/>
            <person name="Burganskaya E.I."/>
            <person name="Krutkina M.S."/>
            <person name="Sukhacheva M.V."/>
            <person name="Gorlenko V.M."/>
        </authorList>
    </citation>
    <scope>NUCLEOTIDE SEQUENCE [LARGE SCALE GENOMIC DNA]</scope>
    <source>
        <strain evidence="7">Chok-6</strain>
    </source>
</reference>
<keyword evidence="4 5" id="KW-0949">S-adenosyl-L-methionine</keyword>
<keyword evidence="1 5" id="KW-0169">Cobalamin biosynthesis</keyword>
<evidence type="ECO:0000256" key="5">
    <source>
        <dbReference type="HAMAP-Rule" id="MF_00787"/>
    </source>
</evidence>
<dbReference type="InterPro" id="IPR036074">
    <property type="entry name" value="CbiD_sf"/>
</dbReference>
<proteinExistence type="inferred from homology"/>
<dbReference type="InterPro" id="IPR002748">
    <property type="entry name" value="CbiD"/>
</dbReference>
<comment type="similarity">
    <text evidence="5">Belongs to the CbiD family.</text>
</comment>
<evidence type="ECO:0000256" key="2">
    <source>
        <dbReference type="ARBA" id="ARBA00022603"/>
    </source>
</evidence>
<keyword evidence="6" id="KW-0732">Signal</keyword>
<feature type="signal peptide" evidence="6">
    <location>
        <begin position="1"/>
        <end position="41"/>
    </location>
</feature>
<protein>
    <recommendedName>
        <fullName evidence="5">Cobalt-precorrin-5B C(1)-methyltransferase</fullName>
        <ecNumber evidence="5">2.1.1.195</ecNumber>
    </recommendedName>
    <alternativeName>
        <fullName evidence="5">Cobalt-precorrin-6A synthase</fullName>
    </alternativeName>
</protein>
<dbReference type="AlphaFoldDB" id="A0A426TRP2"/>
<dbReference type="NCBIfam" id="NF000849">
    <property type="entry name" value="PRK00075.1-1"/>
    <property type="match status" value="1"/>
</dbReference>
<keyword evidence="3 5" id="KW-0808">Transferase</keyword>
<sequence length="378" mass="39686">MDSPPPPRDRRGMRTGFTTGTNAAAAARAATLALLSGTWPAAVTVSLPSGETTQMVPVETYLDAQCATCCMQKDGGDDPDVTHGALICATVRHTQQPGIWLEGGQGVGRVTLPGLGLPVGEAAINPVPRQQIHANVLAALESLMPDAADYLAHHGLLVEISVPEGERLAQRTLNPRLGIVGGISILGTSGKVYPYSTAAWRASVEQAVQLGAYHSPAHLVLATGARSEQYAQQIYPQLPELAFVEISIFTGVALRACVQQGVGKASLVAMISRIVKTAQGRMVTHVAGNPVDFAFLAQVCTEAGASPELVAAVANANTARHVLELCQTHRDMAPIERLTDLALTQSQRFVQRLGGQLALEVVLVDFAGGVLVVRQGHG</sequence>
<evidence type="ECO:0000313" key="8">
    <source>
        <dbReference type="Proteomes" id="UP000280307"/>
    </source>
</evidence>
<organism evidence="7 8">
    <name type="scientific">Candidatus Viridilinea halotolerans</name>
    <dbReference type="NCBI Taxonomy" id="2491704"/>
    <lineage>
        <taxon>Bacteria</taxon>
        <taxon>Bacillati</taxon>
        <taxon>Chloroflexota</taxon>
        <taxon>Chloroflexia</taxon>
        <taxon>Chloroflexales</taxon>
        <taxon>Chloroflexineae</taxon>
        <taxon>Oscillochloridaceae</taxon>
        <taxon>Candidatus Viridilinea</taxon>
    </lineage>
</organism>
<dbReference type="HAMAP" id="MF_00787">
    <property type="entry name" value="CbiD"/>
    <property type="match status" value="1"/>
</dbReference>